<evidence type="ECO:0000259" key="5">
    <source>
        <dbReference type="Pfam" id="PF04024"/>
    </source>
</evidence>
<dbReference type="PANTHER" id="PTHR24421:SF61">
    <property type="entry name" value="OXYGEN SENSOR HISTIDINE KINASE NREB"/>
    <property type="match status" value="1"/>
</dbReference>
<keyword evidence="1" id="KW-0808">Transferase</keyword>
<proteinExistence type="predicted"/>
<keyword evidence="2" id="KW-0418">Kinase</keyword>
<dbReference type="PANTHER" id="PTHR24421">
    <property type="entry name" value="NITRATE/NITRITE SENSOR PROTEIN NARX-RELATED"/>
    <property type="match status" value="1"/>
</dbReference>
<feature type="domain" description="Phage shock protein PspC N-terminal" evidence="5">
    <location>
        <begin position="10"/>
        <end position="60"/>
    </location>
</feature>
<dbReference type="Pfam" id="PF13581">
    <property type="entry name" value="HATPase_c_2"/>
    <property type="match status" value="1"/>
</dbReference>
<dbReference type="Proteomes" id="UP000078437">
    <property type="component" value="Chromosome"/>
</dbReference>
<dbReference type="InterPro" id="IPR036890">
    <property type="entry name" value="HATPase_C_sf"/>
</dbReference>
<dbReference type="GO" id="GO:0016301">
    <property type="term" value="F:kinase activity"/>
    <property type="evidence" value="ECO:0007669"/>
    <property type="project" value="UniProtKB-KW"/>
</dbReference>
<dbReference type="GO" id="GO:0000160">
    <property type="term" value="P:phosphorelay signal transduction system"/>
    <property type="evidence" value="ECO:0007669"/>
    <property type="project" value="UniProtKB-KW"/>
</dbReference>
<protein>
    <recommendedName>
        <fullName evidence="9">Phage shock protein PspC N-terminal domain-containing protein</fullName>
    </recommendedName>
</protein>
<organism evidence="7 8">
    <name type="scientific">Agromyces aureus</name>
    <dbReference type="NCBI Taxonomy" id="453304"/>
    <lineage>
        <taxon>Bacteria</taxon>
        <taxon>Bacillati</taxon>
        <taxon>Actinomycetota</taxon>
        <taxon>Actinomycetes</taxon>
        <taxon>Micrococcales</taxon>
        <taxon>Microbacteriaceae</taxon>
        <taxon>Agromyces</taxon>
    </lineage>
</organism>
<feature type="transmembrane region" description="Helical" evidence="4">
    <location>
        <begin position="75"/>
        <end position="98"/>
    </location>
</feature>
<evidence type="ECO:0000256" key="2">
    <source>
        <dbReference type="ARBA" id="ARBA00022777"/>
    </source>
</evidence>
<dbReference type="STRING" id="453304.ATC03_02715"/>
<name>A0A191WC38_9MICO</name>
<accession>A0A191WC38</accession>
<evidence type="ECO:0000313" key="7">
    <source>
        <dbReference type="EMBL" id="ANJ25825.1"/>
    </source>
</evidence>
<keyword evidence="4" id="KW-0812">Transmembrane</keyword>
<feature type="domain" description="Histidine kinase/HSP90-like ATPase" evidence="6">
    <location>
        <begin position="296"/>
        <end position="354"/>
    </location>
</feature>
<dbReference type="InterPro" id="IPR050482">
    <property type="entry name" value="Sensor_HK_TwoCompSys"/>
</dbReference>
<evidence type="ECO:0000256" key="4">
    <source>
        <dbReference type="SAM" id="Phobius"/>
    </source>
</evidence>
<dbReference type="OrthoDB" id="3534856at2"/>
<reference evidence="8" key="2">
    <citation type="submission" date="2016-01" db="EMBL/GenBank/DDBJ databases">
        <title>Complete genome sequence of Agromyces aureus AR33T and comparison with related organisms.</title>
        <authorList>
            <person name="Corretto E."/>
            <person name="Antonielli L."/>
            <person name="Sessitsch A."/>
            <person name="Brader G."/>
        </authorList>
    </citation>
    <scope>NUCLEOTIDE SEQUENCE [LARGE SCALE GENOMIC DNA]</scope>
    <source>
        <strain evidence="8">AR33</strain>
    </source>
</reference>
<reference evidence="7 8" key="1">
    <citation type="journal article" date="2016" name="Int. J. Syst. Evol. Microbiol.">
        <title>Agromyces aureus sp. nov., isolated from the rhizosphere of Salix caprea L. grown in a heavy-metal-contaminated soil.</title>
        <authorList>
            <person name="Corretto E."/>
            <person name="Antonielli L."/>
            <person name="Sessitsch A."/>
            <person name="Compant S."/>
            <person name="Gorfer M."/>
            <person name="Kuffner M."/>
            <person name="Brader G."/>
        </authorList>
    </citation>
    <scope>NUCLEOTIDE SEQUENCE [LARGE SCALE GENOMIC DNA]</scope>
    <source>
        <strain evidence="7 8">AR33</strain>
    </source>
</reference>
<dbReference type="InterPro" id="IPR007168">
    <property type="entry name" value="Phageshock_PspC_N"/>
</dbReference>
<feature type="transmembrane region" description="Helical" evidence="4">
    <location>
        <begin position="110"/>
        <end position="133"/>
    </location>
</feature>
<feature type="transmembrane region" description="Helical" evidence="4">
    <location>
        <begin position="34"/>
        <end position="55"/>
    </location>
</feature>
<dbReference type="InterPro" id="IPR003594">
    <property type="entry name" value="HATPase_dom"/>
</dbReference>
<dbReference type="AlphaFoldDB" id="A0A191WC38"/>
<evidence type="ECO:0000259" key="6">
    <source>
        <dbReference type="Pfam" id="PF13581"/>
    </source>
</evidence>
<gene>
    <name evidence="7" type="ORF">ATC03_02715</name>
</gene>
<dbReference type="Pfam" id="PF04024">
    <property type="entry name" value="PspC"/>
    <property type="match status" value="1"/>
</dbReference>
<evidence type="ECO:0000256" key="1">
    <source>
        <dbReference type="ARBA" id="ARBA00022679"/>
    </source>
</evidence>
<feature type="transmembrane region" description="Helical" evidence="4">
    <location>
        <begin position="145"/>
        <end position="164"/>
    </location>
</feature>
<sequence>MADMEPRMSRPRACVATGVAAGLAAHLGWPVLVVRAAFVVTSLTAGAGLLLYVWLWALTPWEPGERRPTRRAPVAWLLVSASAASLAAAWLGSGGLAVDVEVDDGSALRWWLGAVFAGIGLAVASAAWASFIDRPEPERGPRHELTIRLVATGLLSVTALALVFGESANRHPVPTFAAALAAVLGIGLVYAPTLVTAWRELTEERTKRIREEQRSEIAAHLHDSVLQTLALIQNRAGASTEVARIARAQERELRDWLFDGEAPADSDLGTDLRDFAAALEIDYPVTIDVVAVGSSSERASGEVAAAAREAMLNAARHAGGEVSVYVEASPDSVEVFVRDRGAGFDLAEVPSDRLGVRQSIIGRMRRAGGSGEVRVGAGGGTEVRLRFPAERSGSENARG</sequence>
<dbReference type="SUPFAM" id="SSF103473">
    <property type="entry name" value="MFS general substrate transporter"/>
    <property type="match status" value="1"/>
</dbReference>
<evidence type="ECO:0008006" key="9">
    <source>
        <dbReference type="Google" id="ProtNLM"/>
    </source>
</evidence>
<keyword evidence="4" id="KW-1133">Transmembrane helix</keyword>
<keyword evidence="8" id="KW-1185">Reference proteome</keyword>
<keyword evidence="3" id="KW-0902">Two-component regulatory system</keyword>
<dbReference type="SUPFAM" id="SSF55874">
    <property type="entry name" value="ATPase domain of HSP90 chaperone/DNA topoisomerase II/histidine kinase"/>
    <property type="match status" value="1"/>
</dbReference>
<dbReference type="InterPro" id="IPR036259">
    <property type="entry name" value="MFS_trans_sf"/>
</dbReference>
<dbReference type="EMBL" id="CP013979">
    <property type="protein sequence ID" value="ANJ25825.1"/>
    <property type="molecule type" value="Genomic_DNA"/>
</dbReference>
<evidence type="ECO:0000313" key="8">
    <source>
        <dbReference type="Proteomes" id="UP000078437"/>
    </source>
</evidence>
<keyword evidence="4" id="KW-0472">Membrane</keyword>
<feature type="transmembrane region" description="Helical" evidence="4">
    <location>
        <begin position="176"/>
        <end position="198"/>
    </location>
</feature>
<dbReference type="KEGG" id="agy:ATC03_02715"/>
<evidence type="ECO:0000256" key="3">
    <source>
        <dbReference type="ARBA" id="ARBA00023012"/>
    </source>
</evidence>
<dbReference type="Gene3D" id="3.30.565.10">
    <property type="entry name" value="Histidine kinase-like ATPase, C-terminal domain"/>
    <property type="match status" value="1"/>
</dbReference>